<dbReference type="Proteomes" id="UP000070121">
    <property type="component" value="Unassembled WGS sequence"/>
</dbReference>
<proteinExistence type="predicted"/>
<dbReference type="EMBL" id="JFFI01002409">
    <property type="protein sequence ID" value="KXH34676.1"/>
    <property type="molecule type" value="Genomic_DNA"/>
</dbReference>
<keyword evidence="2" id="KW-1185">Reference proteome</keyword>
<dbReference type="OrthoDB" id="2998174at2759"/>
<gene>
    <name evidence="1" type="ORF">CSAL01_08678</name>
</gene>
<dbReference type="STRING" id="1209931.A0A135SFK5"/>
<evidence type="ECO:0000313" key="2">
    <source>
        <dbReference type="Proteomes" id="UP000070121"/>
    </source>
</evidence>
<name>A0A135SFK5_9PEZI</name>
<protein>
    <submittedName>
        <fullName evidence="1">Uncharacterized protein</fullName>
    </submittedName>
</protein>
<comment type="caution">
    <text evidence="1">The sequence shown here is derived from an EMBL/GenBank/DDBJ whole genome shotgun (WGS) entry which is preliminary data.</text>
</comment>
<organism evidence="1 2">
    <name type="scientific">Colletotrichum salicis</name>
    <dbReference type="NCBI Taxonomy" id="1209931"/>
    <lineage>
        <taxon>Eukaryota</taxon>
        <taxon>Fungi</taxon>
        <taxon>Dikarya</taxon>
        <taxon>Ascomycota</taxon>
        <taxon>Pezizomycotina</taxon>
        <taxon>Sordariomycetes</taxon>
        <taxon>Hypocreomycetidae</taxon>
        <taxon>Glomerellales</taxon>
        <taxon>Glomerellaceae</taxon>
        <taxon>Colletotrichum</taxon>
        <taxon>Colletotrichum acutatum species complex</taxon>
    </lineage>
</organism>
<evidence type="ECO:0000313" key="1">
    <source>
        <dbReference type="EMBL" id="KXH34676.1"/>
    </source>
</evidence>
<dbReference type="InterPro" id="IPR008949">
    <property type="entry name" value="Isoprenoid_synthase_dom_sf"/>
</dbReference>
<dbReference type="SUPFAM" id="SSF48576">
    <property type="entry name" value="Terpenoid synthases"/>
    <property type="match status" value="1"/>
</dbReference>
<accession>A0A135SFK5</accession>
<dbReference type="AlphaFoldDB" id="A0A135SFK5"/>
<reference evidence="1 2" key="1">
    <citation type="submission" date="2014-02" db="EMBL/GenBank/DDBJ databases">
        <title>The genome sequence of Colletotrichum salicis CBS 607.94.</title>
        <authorList>
            <person name="Baroncelli R."/>
            <person name="Thon M.R."/>
        </authorList>
    </citation>
    <scope>NUCLEOTIDE SEQUENCE [LARGE SCALE GENOMIC DNA]</scope>
    <source>
        <strain evidence="1 2">CBS 607.94</strain>
    </source>
</reference>
<dbReference type="Gene3D" id="1.10.600.10">
    <property type="entry name" value="Farnesyl Diphosphate Synthase"/>
    <property type="match status" value="1"/>
</dbReference>
<sequence>MGILVSTLSSHWRILQPSKPRTLDRIRPPASEPEDFKTFIQPRISSFAGGIGYAPPSTTSNDALWKAMCLCADQTGVPYEEGTHSWVCFKVGYGYPVVCFPHHPFEVQVFVGIHSGLGLLLDDEAVNYLQEFQMFHERFAAGEKQPIPLLQGWVDLMKLAFKYWDPLVANFIVSSSLSFLNANVLEARKVFSHIERTKAGHGWAWFLREKDGVGAAFYKEELAGEKHNYIHNRRWYEDKEARTVFAEISEEVRMKTQEIKSQHGFPSSLFISSSIRDQLYACHRY</sequence>